<dbReference type="GO" id="GO:0016787">
    <property type="term" value="F:hydrolase activity"/>
    <property type="evidence" value="ECO:0007669"/>
    <property type="project" value="UniProtKB-KW"/>
</dbReference>
<dbReference type="OrthoDB" id="9777975at2"/>
<dbReference type="AlphaFoldDB" id="A0A7M4D853"/>
<dbReference type="InterPro" id="IPR050300">
    <property type="entry name" value="GDXG_lipolytic_enzyme"/>
</dbReference>
<keyword evidence="5" id="KW-1185">Reference proteome</keyword>
<dbReference type="EMBL" id="WOTW01000033">
    <property type="protein sequence ID" value="MUP38832.1"/>
    <property type="molecule type" value="Genomic_DNA"/>
</dbReference>
<proteinExistence type="predicted"/>
<dbReference type="Proteomes" id="UP000285951">
    <property type="component" value="Unassembled WGS sequence"/>
</dbReference>
<organism evidence="3 6">
    <name type="scientific">Labilibaculum euxinus</name>
    <dbReference type="NCBI Taxonomy" id="2686357"/>
    <lineage>
        <taxon>Bacteria</taxon>
        <taxon>Pseudomonadati</taxon>
        <taxon>Bacteroidota</taxon>
        <taxon>Bacteroidia</taxon>
        <taxon>Marinilabiliales</taxon>
        <taxon>Marinifilaceae</taxon>
        <taxon>Labilibaculum</taxon>
    </lineage>
</organism>
<evidence type="ECO:0000256" key="1">
    <source>
        <dbReference type="ARBA" id="ARBA00022801"/>
    </source>
</evidence>
<feature type="domain" description="BD-FAE-like" evidence="2">
    <location>
        <begin position="78"/>
        <end position="267"/>
    </location>
</feature>
<accession>A0A7M4D853</accession>
<dbReference type="PANTHER" id="PTHR48081">
    <property type="entry name" value="AB HYDROLASE SUPERFAMILY PROTEIN C4A8.06C"/>
    <property type="match status" value="1"/>
</dbReference>
<comment type="caution">
    <text evidence="3">The sequence shown here is derived from an EMBL/GenBank/DDBJ whole genome shotgun (WGS) entry which is preliminary data.</text>
</comment>
<dbReference type="InterPro" id="IPR029058">
    <property type="entry name" value="AB_hydrolase_fold"/>
</dbReference>
<keyword evidence="1 3" id="KW-0378">Hydrolase</keyword>
<evidence type="ECO:0000313" key="6">
    <source>
        <dbReference type="Proteomes" id="UP000462449"/>
    </source>
</evidence>
<protein>
    <submittedName>
        <fullName evidence="3">Alpha/beta hydrolase fold domain-containing protein</fullName>
    </submittedName>
</protein>
<evidence type="ECO:0000259" key="2">
    <source>
        <dbReference type="Pfam" id="PF20434"/>
    </source>
</evidence>
<dbReference type="EMBL" id="QTZN02000033">
    <property type="protein sequence ID" value="MVB08037.1"/>
    <property type="molecule type" value="Genomic_DNA"/>
</dbReference>
<dbReference type="PANTHER" id="PTHR48081:SF13">
    <property type="entry name" value="ALPHA_BETA HYDROLASE"/>
    <property type="match status" value="1"/>
</dbReference>
<evidence type="ECO:0000313" key="3">
    <source>
        <dbReference type="EMBL" id="MUP38832.1"/>
    </source>
</evidence>
<dbReference type="Proteomes" id="UP000462449">
    <property type="component" value="Unassembled WGS sequence"/>
</dbReference>
<gene>
    <name evidence="4" type="ORF">DWB62_013485</name>
    <name evidence="3" type="ORF">GNY23_13485</name>
</gene>
<evidence type="ECO:0000313" key="4">
    <source>
        <dbReference type="EMBL" id="MVB08037.1"/>
    </source>
</evidence>
<dbReference type="Pfam" id="PF20434">
    <property type="entry name" value="BD-FAE"/>
    <property type="match status" value="1"/>
</dbReference>
<evidence type="ECO:0000313" key="5">
    <source>
        <dbReference type="Proteomes" id="UP000285951"/>
    </source>
</evidence>
<name>A0A7M4D853_9BACT</name>
<dbReference type="InterPro" id="IPR049492">
    <property type="entry name" value="BD-FAE-like_dom"/>
</dbReference>
<dbReference type="SUPFAM" id="SSF53474">
    <property type="entry name" value="alpha/beta-Hydrolases"/>
    <property type="match status" value="1"/>
</dbReference>
<sequence length="331" mass="37498">MTRMLKYKIATLLFLLLPILGWGQNEFPKDTSFSVYSAGKKIEKDFPQASPVKEIVSSEFLSLPNQVYRIRPNRKLRMDVFLPNRDCGQKRPVVMMIHGGGWRSGNKSHLIPMAQQLAADGYVTASVEYRLSIEAIYPAAIYDLKEAIRFLKHNSDLYGIDTTKIAVLGCSSGATLASFMAATAGIKKFDDPESVYSNYSSRVQALVNVDGVVDYTDPNESRKITNPNKPSAASLFFGVTYQENPKLWEEASPINYVDENMPATLYINSALPRFHAGRDSSFHILDRNKTYHEVHTIEKTPHPFWLFHPWFEEAHGCILNFLNTVFRCDRS</sequence>
<reference evidence="4 5" key="1">
    <citation type="submission" date="2019-11" db="EMBL/GenBank/DDBJ databases">
        <title>Draft genome sequence of Labilibaculum sp. strain SYP isolated from Black Sea.</title>
        <authorList>
            <person name="Yadav S."/>
            <person name="Villanueva L."/>
        </authorList>
    </citation>
    <scope>NUCLEOTIDE SEQUENCE [LARGE SCALE GENOMIC DNA]</scope>
    <source>
        <strain evidence="4 5">44</strain>
    </source>
</reference>
<dbReference type="Gene3D" id="3.40.50.1820">
    <property type="entry name" value="alpha/beta hydrolase"/>
    <property type="match status" value="1"/>
</dbReference>
<reference evidence="3 6" key="2">
    <citation type="submission" date="2019-12" db="EMBL/GenBank/DDBJ databases">
        <title>Draft genome sequence of Labilibaculum sp. strain 44 isolated from deep waters of Black Sea.</title>
        <authorList>
            <person name="Yadav S."/>
            <person name="Villanueva L."/>
        </authorList>
    </citation>
    <scope>NUCLEOTIDE SEQUENCE [LARGE SCALE GENOMIC DNA]</scope>
    <source>
        <strain evidence="3 6">44</strain>
    </source>
</reference>